<dbReference type="Gene3D" id="1.10.20.10">
    <property type="entry name" value="Histone, subunit A"/>
    <property type="match status" value="1"/>
</dbReference>
<evidence type="ECO:0000259" key="3">
    <source>
        <dbReference type="Pfam" id="PF00125"/>
    </source>
</evidence>
<accession>A0A444U2Z7</accession>
<dbReference type="FunFam" id="1.10.20.10:FF:000043">
    <property type="entry name" value="Histone H2B"/>
    <property type="match status" value="1"/>
</dbReference>
<sequence>MKSAAVKVTNMEKRTAKAHHKLKGKRQTYATYIYRVLKQVHPDIGISAKSMGIMNSSVGDMFERVASEAAKLSLYNKRRTITSREIQTAVRLLLSGELGKHMVSEGTGSVAKYTSSK</sequence>
<comment type="caution">
    <text evidence="4">The sequence shown here is derived from an EMBL/GenBank/DDBJ whole genome shotgun (WGS) entry which is preliminary data.</text>
</comment>
<dbReference type="GO" id="GO:0000786">
    <property type="term" value="C:nucleosome"/>
    <property type="evidence" value="ECO:0007669"/>
    <property type="project" value="InterPro"/>
</dbReference>
<protein>
    <submittedName>
        <fullName evidence="4">Histone H2B type 1-F/J/L</fullName>
    </submittedName>
</protein>
<dbReference type="GO" id="GO:0005634">
    <property type="term" value="C:nucleus"/>
    <property type="evidence" value="ECO:0007669"/>
    <property type="project" value="UniProtKB-ARBA"/>
</dbReference>
<dbReference type="InterPro" id="IPR007125">
    <property type="entry name" value="H2A/H2B/H3"/>
</dbReference>
<gene>
    <name evidence="4" type="ORF">EOD39_2254</name>
</gene>
<dbReference type="AlphaFoldDB" id="A0A444U2Z7"/>
<proteinExistence type="inferred from homology"/>
<feature type="domain" description="Core Histone H2A/H2B/H3" evidence="3">
    <location>
        <begin position="23"/>
        <end position="92"/>
    </location>
</feature>
<dbReference type="Proteomes" id="UP000289886">
    <property type="component" value="Unassembled WGS sequence"/>
</dbReference>
<dbReference type="CDD" id="cd22910">
    <property type="entry name" value="HFD_H2B"/>
    <property type="match status" value="1"/>
</dbReference>
<dbReference type="GO" id="GO:0030527">
    <property type="term" value="F:structural constituent of chromatin"/>
    <property type="evidence" value="ECO:0007669"/>
    <property type="project" value="InterPro"/>
</dbReference>
<dbReference type="SMART" id="SM00427">
    <property type="entry name" value="H2B"/>
    <property type="match status" value="1"/>
</dbReference>
<comment type="similarity">
    <text evidence="1">Belongs to the histone H2B family.</text>
</comment>
<evidence type="ECO:0000313" key="5">
    <source>
        <dbReference type="Proteomes" id="UP000289886"/>
    </source>
</evidence>
<evidence type="ECO:0000256" key="2">
    <source>
        <dbReference type="SAM" id="MobiDB-lite"/>
    </source>
</evidence>
<name>A0A444U2Z7_ACIRT</name>
<reference evidence="4 5" key="1">
    <citation type="submission" date="2019-01" db="EMBL/GenBank/DDBJ databases">
        <title>Draft Genome and Complete Hox-Cluster Characterization of the Sterlet Sturgeon (Acipenser ruthenus).</title>
        <authorList>
            <person name="Wei Q."/>
        </authorList>
    </citation>
    <scope>NUCLEOTIDE SEQUENCE [LARGE SCALE GENOMIC DNA]</scope>
    <source>
        <strain evidence="4">WHYD16114868_AA</strain>
        <tissue evidence="4">Blood</tissue>
    </source>
</reference>
<dbReference type="EMBL" id="SCEB01215440">
    <property type="protein sequence ID" value="RXM29515.1"/>
    <property type="molecule type" value="Genomic_DNA"/>
</dbReference>
<evidence type="ECO:0000256" key="1">
    <source>
        <dbReference type="ARBA" id="ARBA00006846"/>
    </source>
</evidence>
<dbReference type="InterPro" id="IPR000558">
    <property type="entry name" value="Histone_H2B"/>
</dbReference>
<dbReference type="PRINTS" id="PR00621">
    <property type="entry name" value="HISTONEH2B"/>
</dbReference>
<dbReference type="GO" id="GO:0046982">
    <property type="term" value="F:protein heterodimerization activity"/>
    <property type="evidence" value="ECO:0007669"/>
    <property type="project" value="InterPro"/>
</dbReference>
<dbReference type="SUPFAM" id="SSF47113">
    <property type="entry name" value="Histone-fold"/>
    <property type="match status" value="1"/>
</dbReference>
<keyword evidence="5" id="KW-1185">Reference proteome</keyword>
<evidence type="ECO:0000313" key="4">
    <source>
        <dbReference type="EMBL" id="RXM29515.1"/>
    </source>
</evidence>
<dbReference type="Pfam" id="PF00125">
    <property type="entry name" value="Histone"/>
    <property type="match status" value="1"/>
</dbReference>
<feature type="region of interest" description="Disordered" evidence="2">
    <location>
        <begin position="1"/>
        <end position="21"/>
    </location>
</feature>
<dbReference type="GO" id="GO:0003677">
    <property type="term" value="F:DNA binding"/>
    <property type="evidence" value="ECO:0007669"/>
    <property type="project" value="InterPro"/>
</dbReference>
<dbReference type="InterPro" id="IPR009072">
    <property type="entry name" value="Histone-fold"/>
</dbReference>
<organism evidence="4 5">
    <name type="scientific">Acipenser ruthenus</name>
    <name type="common">Sterlet sturgeon</name>
    <dbReference type="NCBI Taxonomy" id="7906"/>
    <lineage>
        <taxon>Eukaryota</taxon>
        <taxon>Metazoa</taxon>
        <taxon>Chordata</taxon>
        <taxon>Craniata</taxon>
        <taxon>Vertebrata</taxon>
        <taxon>Euteleostomi</taxon>
        <taxon>Actinopterygii</taxon>
        <taxon>Chondrostei</taxon>
        <taxon>Acipenseriformes</taxon>
        <taxon>Acipenseridae</taxon>
        <taxon>Acipenser</taxon>
    </lineage>
</organism>
<dbReference type="PANTHER" id="PTHR23428">
    <property type="entry name" value="HISTONE H2B"/>
    <property type="match status" value="1"/>
</dbReference>